<name>A0A1G7SDY4_9PSEU</name>
<evidence type="ECO:0000313" key="1">
    <source>
        <dbReference type="EMBL" id="SDG21114.1"/>
    </source>
</evidence>
<dbReference type="Proteomes" id="UP000199623">
    <property type="component" value="Unassembled WGS sequence"/>
</dbReference>
<gene>
    <name evidence="1" type="ORF">SAMN05216553_106196</name>
</gene>
<reference evidence="2" key="1">
    <citation type="submission" date="2016-10" db="EMBL/GenBank/DDBJ databases">
        <authorList>
            <person name="Varghese N."/>
            <person name="Submissions S."/>
        </authorList>
    </citation>
    <scope>NUCLEOTIDE SEQUENCE [LARGE SCALE GENOMIC DNA]</scope>
    <source>
        <strain evidence="2">CGMCC 4.3506</strain>
    </source>
</reference>
<sequence length="129" mass="13410">MFDGRTGEFVLKRQKGGVGYFGQVRVRVVAGVEPVVWQVDPADSSSLQPGTDHELVAAALAGVADGLRLVAEAGVDVTGWSAEVVHVQLNFTDIEESAVRAAGALAVGDAFEVGMEPVFDGGWTARLAG</sequence>
<proteinExistence type="predicted"/>
<dbReference type="Gene3D" id="3.30.230.10">
    <property type="match status" value="1"/>
</dbReference>
<organism evidence="1 2">
    <name type="scientific">Lentzea fradiae</name>
    <dbReference type="NCBI Taxonomy" id="200378"/>
    <lineage>
        <taxon>Bacteria</taxon>
        <taxon>Bacillati</taxon>
        <taxon>Actinomycetota</taxon>
        <taxon>Actinomycetes</taxon>
        <taxon>Pseudonocardiales</taxon>
        <taxon>Pseudonocardiaceae</taxon>
        <taxon>Lentzea</taxon>
    </lineage>
</organism>
<dbReference type="AlphaFoldDB" id="A0A1G7SDY4"/>
<protein>
    <submittedName>
        <fullName evidence="1">Uncharacterized protein</fullName>
    </submittedName>
</protein>
<evidence type="ECO:0000313" key="2">
    <source>
        <dbReference type="Proteomes" id="UP000199623"/>
    </source>
</evidence>
<dbReference type="EMBL" id="FNCC01000006">
    <property type="protein sequence ID" value="SDG21114.1"/>
    <property type="molecule type" value="Genomic_DNA"/>
</dbReference>
<accession>A0A1G7SDY4</accession>
<dbReference type="RefSeq" id="WP_143035945.1">
    <property type="nucleotide sequence ID" value="NZ_FNCC01000006.1"/>
</dbReference>
<dbReference type="STRING" id="200378.SAMN05216553_106196"/>
<dbReference type="OrthoDB" id="3628307at2"/>
<keyword evidence="2" id="KW-1185">Reference proteome</keyword>
<dbReference type="InterPro" id="IPR014721">
    <property type="entry name" value="Ribsml_uS5_D2-typ_fold_subgr"/>
</dbReference>